<organism evidence="7 8">
    <name type="scientific">Primorskyibacter flagellatus</name>
    <dbReference type="NCBI Taxonomy" id="1387277"/>
    <lineage>
        <taxon>Bacteria</taxon>
        <taxon>Pseudomonadati</taxon>
        <taxon>Pseudomonadota</taxon>
        <taxon>Alphaproteobacteria</taxon>
        <taxon>Rhodobacterales</taxon>
        <taxon>Roseobacteraceae</taxon>
        <taxon>Primorskyibacter</taxon>
    </lineage>
</organism>
<sequence>MSLLSLSGVEKHFRRNSKAPQVRAVDGIDLEVGVGETVGIVGESGCGKSTLARIALRLIDPTAGRVRFDGQDVTEDGIRAMQPVRRRMQAVFQDPLASLNQRMTISQIMSEPFSAHGLKPEGGVEARTRALLENVGLGHIDTGLRPRQFSGGQLQRIAIARALAVEPELIVADEPTSALDPSIQAQIVNLFLQIRRERGVAMLVISHDLDVIGHISDRIVVMYLGQIVEEARAADLLAAPLHPYTQALLSAAPTLKARRARSFRRQILQGDPPNPADAPPGCRFHPRCPLARDRCRSDPPALRTLPDGRRVACHFAPDETLATGQETGRSRLGLGAVAPALRVERRGAK</sequence>
<dbReference type="SMART" id="SM00382">
    <property type="entry name" value="AAA"/>
    <property type="match status" value="1"/>
</dbReference>
<comment type="caution">
    <text evidence="7">The sequence shown here is derived from an EMBL/GenBank/DDBJ whole genome shotgun (WGS) entry which is preliminary data.</text>
</comment>
<dbReference type="GO" id="GO:0055085">
    <property type="term" value="P:transmembrane transport"/>
    <property type="evidence" value="ECO:0007669"/>
    <property type="project" value="UniProtKB-ARBA"/>
</dbReference>
<evidence type="ECO:0000256" key="1">
    <source>
        <dbReference type="ARBA" id="ARBA00004417"/>
    </source>
</evidence>
<keyword evidence="3" id="KW-0813">Transport</keyword>
<dbReference type="NCBIfam" id="TIGR01727">
    <property type="entry name" value="oligo_HPY"/>
    <property type="match status" value="1"/>
</dbReference>
<dbReference type="PROSITE" id="PS00211">
    <property type="entry name" value="ABC_TRANSPORTER_1"/>
    <property type="match status" value="1"/>
</dbReference>
<dbReference type="Pfam" id="PF08352">
    <property type="entry name" value="oligo_HPY"/>
    <property type="match status" value="1"/>
</dbReference>
<evidence type="ECO:0000259" key="6">
    <source>
        <dbReference type="PROSITE" id="PS50893"/>
    </source>
</evidence>
<dbReference type="PANTHER" id="PTHR43776:SF7">
    <property type="entry name" value="D,D-DIPEPTIDE TRANSPORT ATP-BINDING PROTEIN DDPF-RELATED"/>
    <property type="match status" value="1"/>
</dbReference>
<dbReference type="RefSeq" id="WP_229737763.1">
    <property type="nucleotide sequence ID" value="NZ_BMFJ01000004.1"/>
</dbReference>
<dbReference type="AlphaFoldDB" id="A0A917ELB7"/>
<evidence type="ECO:0000256" key="3">
    <source>
        <dbReference type="ARBA" id="ARBA00022448"/>
    </source>
</evidence>
<dbReference type="InterPro" id="IPR003439">
    <property type="entry name" value="ABC_transporter-like_ATP-bd"/>
</dbReference>
<accession>A0A917ELB7</accession>
<gene>
    <name evidence="7" type="ORF">GCM10011360_42860</name>
</gene>
<dbReference type="InterPro" id="IPR003593">
    <property type="entry name" value="AAA+_ATPase"/>
</dbReference>
<reference evidence="8" key="1">
    <citation type="journal article" date="2019" name="Int. J. Syst. Evol. Microbiol.">
        <title>The Global Catalogue of Microorganisms (GCM) 10K type strain sequencing project: providing services to taxonomists for standard genome sequencing and annotation.</title>
        <authorList>
            <consortium name="The Broad Institute Genomics Platform"/>
            <consortium name="The Broad Institute Genome Sequencing Center for Infectious Disease"/>
            <person name="Wu L."/>
            <person name="Ma J."/>
        </authorList>
    </citation>
    <scope>NUCLEOTIDE SEQUENCE [LARGE SCALE GENOMIC DNA]</scope>
    <source>
        <strain evidence="8">CGMCC 1.12664</strain>
    </source>
</reference>
<dbReference type="FunFam" id="3.40.50.300:FF:000016">
    <property type="entry name" value="Oligopeptide ABC transporter ATP-binding component"/>
    <property type="match status" value="1"/>
</dbReference>
<evidence type="ECO:0000256" key="4">
    <source>
        <dbReference type="ARBA" id="ARBA00022741"/>
    </source>
</evidence>
<comment type="similarity">
    <text evidence="2">Belongs to the ABC transporter superfamily.</text>
</comment>
<dbReference type="InterPro" id="IPR013563">
    <property type="entry name" value="Oligopep_ABC_C"/>
</dbReference>
<evidence type="ECO:0000313" key="8">
    <source>
        <dbReference type="Proteomes" id="UP000612855"/>
    </source>
</evidence>
<feature type="domain" description="ABC transporter" evidence="6">
    <location>
        <begin position="4"/>
        <end position="249"/>
    </location>
</feature>
<dbReference type="Pfam" id="PF00005">
    <property type="entry name" value="ABC_tran"/>
    <property type="match status" value="1"/>
</dbReference>
<dbReference type="PROSITE" id="PS50893">
    <property type="entry name" value="ABC_TRANSPORTER_2"/>
    <property type="match status" value="1"/>
</dbReference>
<name>A0A917ELB7_9RHOB</name>
<dbReference type="GO" id="GO:0005524">
    <property type="term" value="F:ATP binding"/>
    <property type="evidence" value="ECO:0007669"/>
    <property type="project" value="UniProtKB-KW"/>
</dbReference>
<evidence type="ECO:0000313" key="7">
    <source>
        <dbReference type="EMBL" id="GGE51339.1"/>
    </source>
</evidence>
<proteinExistence type="inferred from homology"/>
<dbReference type="InterPro" id="IPR027417">
    <property type="entry name" value="P-loop_NTPase"/>
</dbReference>
<dbReference type="GO" id="GO:0015833">
    <property type="term" value="P:peptide transport"/>
    <property type="evidence" value="ECO:0007669"/>
    <property type="project" value="InterPro"/>
</dbReference>
<dbReference type="InterPro" id="IPR017871">
    <property type="entry name" value="ABC_transporter-like_CS"/>
</dbReference>
<keyword evidence="8" id="KW-1185">Reference proteome</keyword>
<dbReference type="Proteomes" id="UP000612855">
    <property type="component" value="Unassembled WGS sequence"/>
</dbReference>
<keyword evidence="4" id="KW-0547">Nucleotide-binding</keyword>
<keyword evidence="5" id="KW-0067">ATP-binding</keyword>
<evidence type="ECO:0000256" key="2">
    <source>
        <dbReference type="ARBA" id="ARBA00005417"/>
    </source>
</evidence>
<dbReference type="PANTHER" id="PTHR43776">
    <property type="entry name" value="TRANSPORT ATP-BINDING PROTEIN"/>
    <property type="match status" value="1"/>
</dbReference>
<dbReference type="Gene3D" id="3.40.50.300">
    <property type="entry name" value="P-loop containing nucleotide triphosphate hydrolases"/>
    <property type="match status" value="1"/>
</dbReference>
<dbReference type="GO" id="GO:0016887">
    <property type="term" value="F:ATP hydrolysis activity"/>
    <property type="evidence" value="ECO:0007669"/>
    <property type="project" value="InterPro"/>
</dbReference>
<dbReference type="GO" id="GO:0005886">
    <property type="term" value="C:plasma membrane"/>
    <property type="evidence" value="ECO:0007669"/>
    <property type="project" value="UniProtKB-SubCell"/>
</dbReference>
<protein>
    <recommendedName>
        <fullName evidence="6">ABC transporter domain-containing protein</fullName>
    </recommendedName>
</protein>
<dbReference type="CDD" id="cd03257">
    <property type="entry name" value="ABC_NikE_OppD_transporters"/>
    <property type="match status" value="1"/>
</dbReference>
<dbReference type="InterPro" id="IPR050319">
    <property type="entry name" value="ABC_transp_ATP-bind"/>
</dbReference>
<dbReference type="SUPFAM" id="SSF52540">
    <property type="entry name" value="P-loop containing nucleoside triphosphate hydrolases"/>
    <property type="match status" value="1"/>
</dbReference>
<comment type="subcellular location">
    <subcellularLocation>
        <location evidence="1">Cell inner membrane</location>
        <topology evidence="1">Peripheral membrane protein</topology>
    </subcellularLocation>
</comment>
<dbReference type="EMBL" id="BMFJ01000004">
    <property type="protein sequence ID" value="GGE51339.1"/>
    <property type="molecule type" value="Genomic_DNA"/>
</dbReference>
<evidence type="ECO:0000256" key="5">
    <source>
        <dbReference type="ARBA" id="ARBA00022840"/>
    </source>
</evidence>